<sequence length="186" mass="20708">ELDGHGKEIHADEEFPALISRSLSFVSIGVANEAEAFTGCVRRFILNNQAQSFNVNDDSLLAEQLLRIVSVRFISSGCGTPVRFSSASLQWHDVWTIVGVILAVIAICLTSLAAWLSWRRCGHKCGWRSKVQQQRNNLRLFSVSTDSMHAGQKHSNYSTSHRQIPSPWLYASMSAVQALQVSTEYV</sequence>
<organism evidence="2 3">
    <name type="scientific">Toxocara canis</name>
    <name type="common">Canine roundworm</name>
    <dbReference type="NCBI Taxonomy" id="6265"/>
    <lineage>
        <taxon>Eukaryota</taxon>
        <taxon>Metazoa</taxon>
        <taxon>Ecdysozoa</taxon>
        <taxon>Nematoda</taxon>
        <taxon>Chromadorea</taxon>
        <taxon>Rhabditida</taxon>
        <taxon>Spirurina</taxon>
        <taxon>Ascaridomorpha</taxon>
        <taxon>Ascaridoidea</taxon>
        <taxon>Toxocaridae</taxon>
        <taxon>Toxocara</taxon>
    </lineage>
</organism>
<dbReference type="STRING" id="6265.A0A0B2UPG0"/>
<accession>A0A0B2UPG0</accession>
<dbReference type="AlphaFoldDB" id="A0A0B2UPG0"/>
<keyword evidence="1" id="KW-1133">Transmembrane helix</keyword>
<proteinExistence type="predicted"/>
<dbReference type="Proteomes" id="UP000031036">
    <property type="component" value="Unassembled WGS sequence"/>
</dbReference>
<keyword evidence="3" id="KW-1185">Reference proteome</keyword>
<keyword evidence="1" id="KW-0472">Membrane</keyword>
<gene>
    <name evidence="2" type="ORF">Tcan_00402</name>
</gene>
<reference evidence="2 3" key="1">
    <citation type="submission" date="2014-11" db="EMBL/GenBank/DDBJ databases">
        <title>Genetic blueprint of the zoonotic pathogen Toxocara canis.</title>
        <authorList>
            <person name="Zhu X.-Q."/>
            <person name="Korhonen P.K."/>
            <person name="Cai H."/>
            <person name="Young N.D."/>
            <person name="Nejsum P."/>
            <person name="von Samson-Himmelstjerna G."/>
            <person name="Boag P.R."/>
            <person name="Tan P."/>
            <person name="Li Q."/>
            <person name="Min J."/>
            <person name="Yang Y."/>
            <person name="Wang X."/>
            <person name="Fang X."/>
            <person name="Hall R.S."/>
            <person name="Hofmann A."/>
            <person name="Sternberg P.W."/>
            <person name="Jex A.R."/>
            <person name="Gasser R.B."/>
        </authorList>
    </citation>
    <scope>NUCLEOTIDE SEQUENCE [LARGE SCALE GENOMIC DNA]</scope>
    <source>
        <strain evidence="2">PN_DK_2014</strain>
    </source>
</reference>
<dbReference type="EMBL" id="JPKZ01022665">
    <property type="protein sequence ID" value="KHN71149.1"/>
    <property type="molecule type" value="Genomic_DNA"/>
</dbReference>
<evidence type="ECO:0000313" key="3">
    <source>
        <dbReference type="Proteomes" id="UP000031036"/>
    </source>
</evidence>
<comment type="caution">
    <text evidence="2">The sequence shown here is derived from an EMBL/GenBank/DDBJ whole genome shotgun (WGS) entry which is preliminary data.</text>
</comment>
<dbReference type="OrthoDB" id="10614088at2759"/>
<evidence type="ECO:0000313" key="2">
    <source>
        <dbReference type="EMBL" id="KHN71149.1"/>
    </source>
</evidence>
<keyword evidence="1" id="KW-0812">Transmembrane</keyword>
<feature type="transmembrane region" description="Helical" evidence="1">
    <location>
        <begin position="94"/>
        <end position="118"/>
    </location>
</feature>
<evidence type="ECO:0000256" key="1">
    <source>
        <dbReference type="SAM" id="Phobius"/>
    </source>
</evidence>
<feature type="non-terminal residue" evidence="2">
    <location>
        <position position="1"/>
    </location>
</feature>
<name>A0A0B2UPG0_TOXCA</name>
<protein>
    <submittedName>
        <fullName evidence="2">Uncharacterized protein</fullName>
    </submittedName>
</protein>
<feature type="non-terminal residue" evidence="2">
    <location>
        <position position="186"/>
    </location>
</feature>